<reference evidence="6" key="1">
    <citation type="submission" date="2017-05" db="EMBL/GenBank/DDBJ databases">
        <title>Complete and WGS of Bordetella genogroups.</title>
        <authorList>
            <person name="Spilker T."/>
            <person name="Lipuma J."/>
        </authorList>
    </citation>
    <scope>NUCLEOTIDE SEQUENCE [LARGE SCALE GENOMIC DNA]</scope>
    <source>
        <strain evidence="6">AU8256</strain>
    </source>
</reference>
<evidence type="ECO:0000256" key="2">
    <source>
        <dbReference type="ARBA" id="ARBA00022723"/>
    </source>
</evidence>
<dbReference type="PROSITE" id="PS00908">
    <property type="entry name" value="MR_MLE_1"/>
    <property type="match status" value="1"/>
</dbReference>
<protein>
    <submittedName>
        <fullName evidence="5">Mandelate racemase</fullName>
    </submittedName>
</protein>
<keyword evidence="6" id="KW-1185">Reference proteome</keyword>
<name>A0A261VF12_9BORD</name>
<sequence length="396" mass="42818">MQHAAPGAPARDLTIERVQAIPLHIEVAMQVPGGQKRSALSCVLVRVDTACGLTGCGFTAITEEEVVAAAIDHVAADAPVGASALDTEKLWERLYWLLAPRGQSGYAAHAMAAVDIALWDLKAQRLGLPLWRLLGGARPAVPVYATFGFNFLDRDQLAEAAAQWVARGFSRLKMTVGNHGLQRRDEPRPLSDLIREDEARVRAVRQRVGPQVELCIDANCSLDPYHARILAARLADCDIAFFEEPVTQNDARALADLRRRAPMPLAGGQNEGQAARFADFFHEQSLDIVQPNVAITGGYTQCLRIAGMAQACNVAIANGGAWPFHNMHLHAGLAHGGFIEYHTVAVQVCEQIYTGLPAPDAGWLPLPETPGLGFAPDWSAIAEIARRPLSRGHGKH</sequence>
<dbReference type="SFLD" id="SFLDS00001">
    <property type="entry name" value="Enolase"/>
    <property type="match status" value="1"/>
</dbReference>
<accession>A0A261VF12</accession>
<dbReference type="InterPro" id="IPR029065">
    <property type="entry name" value="Enolase_C-like"/>
</dbReference>
<keyword evidence="3" id="KW-0460">Magnesium</keyword>
<dbReference type="Gene3D" id="3.30.390.10">
    <property type="entry name" value="Enolase-like, N-terminal domain"/>
    <property type="match status" value="1"/>
</dbReference>
<dbReference type="InterPro" id="IPR013341">
    <property type="entry name" value="Mandelate_racemase_N_dom"/>
</dbReference>
<feature type="domain" description="Mandelate racemase/muconate lactonizing enzyme C-terminal" evidence="4">
    <location>
        <begin position="154"/>
        <end position="264"/>
    </location>
</feature>
<evidence type="ECO:0000256" key="1">
    <source>
        <dbReference type="ARBA" id="ARBA00001946"/>
    </source>
</evidence>
<proteinExistence type="predicted"/>
<dbReference type="PANTHER" id="PTHR13794:SF58">
    <property type="entry name" value="MITOCHONDRIAL ENOLASE SUPERFAMILY MEMBER 1"/>
    <property type="match status" value="1"/>
</dbReference>
<dbReference type="GO" id="GO:0009063">
    <property type="term" value="P:amino acid catabolic process"/>
    <property type="evidence" value="ECO:0007669"/>
    <property type="project" value="InterPro"/>
</dbReference>
<dbReference type="InterPro" id="IPR036849">
    <property type="entry name" value="Enolase-like_C_sf"/>
</dbReference>
<dbReference type="InterPro" id="IPR029017">
    <property type="entry name" value="Enolase-like_N"/>
</dbReference>
<dbReference type="AlphaFoldDB" id="A0A261VF12"/>
<dbReference type="Pfam" id="PF02746">
    <property type="entry name" value="MR_MLE_N"/>
    <property type="match status" value="1"/>
</dbReference>
<dbReference type="RefSeq" id="WP_094807740.1">
    <property type="nucleotide sequence ID" value="NZ_NEVT01000008.1"/>
</dbReference>
<dbReference type="SUPFAM" id="SSF54826">
    <property type="entry name" value="Enolase N-terminal domain-like"/>
    <property type="match status" value="1"/>
</dbReference>
<dbReference type="InterPro" id="IPR046945">
    <property type="entry name" value="RHMD-like"/>
</dbReference>
<dbReference type="GO" id="GO:0000287">
    <property type="term" value="F:magnesium ion binding"/>
    <property type="evidence" value="ECO:0007669"/>
    <property type="project" value="TreeGrafter"/>
</dbReference>
<dbReference type="InterPro" id="IPR013342">
    <property type="entry name" value="Mandelate_racemase_C"/>
</dbReference>
<dbReference type="Pfam" id="PF13378">
    <property type="entry name" value="MR_MLE_C"/>
    <property type="match status" value="1"/>
</dbReference>
<dbReference type="EMBL" id="NEVT01000008">
    <property type="protein sequence ID" value="OZI72625.1"/>
    <property type="molecule type" value="Genomic_DNA"/>
</dbReference>
<dbReference type="CDD" id="cd03316">
    <property type="entry name" value="MR_like"/>
    <property type="match status" value="1"/>
</dbReference>
<organism evidence="5 6">
    <name type="scientific">Bordetella genomosp. 2</name>
    <dbReference type="NCBI Taxonomy" id="1983456"/>
    <lineage>
        <taxon>Bacteria</taxon>
        <taxon>Pseudomonadati</taxon>
        <taxon>Pseudomonadota</taxon>
        <taxon>Betaproteobacteria</taxon>
        <taxon>Burkholderiales</taxon>
        <taxon>Alcaligenaceae</taxon>
        <taxon>Bordetella</taxon>
    </lineage>
</organism>
<keyword evidence="2" id="KW-0479">Metal-binding</keyword>
<dbReference type="Gene3D" id="3.20.20.120">
    <property type="entry name" value="Enolase-like C-terminal domain"/>
    <property type="match status" value="1"/>
</dbReference>
<comment type="cofactor">
    <cofactor evidence="1">
        <name>Mg(2+)</name>
        <dbReference type="ChEBI" id="CHEBI:18420"/>
    </cofactor>
</comment>
<dbReference type="GO" id="GO:0016836">
    <property type="term" value="F:hydro-lyase activity"/>
    <property type="evidence" value="ECO:0007669"/>
    <property type="project" value="TreeGrafter"/>
</dbReference>
<evidence type="ECO:0000313" key="5">
    <source>
        <dbReference type="EMBL" id="OZI72625.1"/>
    </source>
</evidence>
<dbReference type="PANTHER" id="PTHR13794">
    <property type="entry name" value="ENOLASE SUPERFAMILY, MANDELATE RACEMASE"/>
    <property type="match status" value="1"/>
</dbReference>
<dbReference type="SUPFAM" id="SSF51604">
    <property type="entry name" value="Enolase C-terminal domain-like"/>
    <property type="match status" value="1"/>
</dbReference>
<evidence type="ECO:0000313" key="6">
    <source>
        <dbReference type="Proteomes" id="UP000215633"/>
    </source>
</evidence>
<comment type="caution">
    <text evidence="5">The sequence shown here is derived from an EMBL/GenBank/DDBJ whole genome shotgun (WGS) entry which is preliminary data.</text>
</comment>
<gene>
    <name evidence="5" type="ORF">CAL24_20280</name>
</gene>
<dbReference type="InterPro" id="IPR018110">
    <property type="entry name" value="Mandel_Rmase/mucon_lact_enz_CS"/>
</dbReference>
<evidence type="ECO:0000256" key="3">
    <source>
        <dbReference type="ARBA" id="ARBA00022842"/>
    </source>
</evidence>
<dbReference type="Proteomes" id="UP000215633">
    <property type="component" value="Unassembled WGS sequence"/>
</dbReference>
<dbReference type="SMART" id="SM00922">
    <property type="entry name" value="MR_MLE"/>
    <property type="match status" value="1"/>
</dbReference>
<evidence type="ECO:0000259" key="4">
    <source>
        <dbReference type="SMART" id="SM00922"/>
    </source>
</evidence>
<dbReference type="GO" id="GO:0016052">
    <property type="term" value="P:carbohydrate catabolic process"/>
    <property type="evidence" value="ECO:0007669"/>
    <property type="project" value="TreeGrafter"/>
</dbReference>